<evidence type="ECO:0000313" key="3">
    <source>
        <dbReference type="EMBL" id="THG14857.1"/>
    </source>
</evidence>
<dbReference type="InterPro" id="IPR050466">
    <property type="entry name" value="Carboxylest/Gibb_receptor"/>
</dbReference>
<dbReference type="EMBL" id="SDRB02005065">
    <property type="protein sequence ID" value="THG14857.1"/>
    <property type="molecule type" value="Genomic_DNA"/>
</dbReference>
<dbReference type="GO" id="GO:0016787">
    <property type="term" value="F:hydrolase activity"/>
    <property type="evidence" value="ECO:0007669"/>
    <property type="project" value="InterPro"/>
</dbReference>
<dbReference type="PANTHER" id="PTHR23024">
    <property type="entry name" value="ARYLACETAMIDE DEACETYLASE"/>
    <property type="match status" value="1"/>
</dbReference>
<comment type="similarity">
    <text evidence="1">Belongs to the 'GDXG' lipolytic enzyme family.</text>
</comment>
<dbReference type="Gene3D" id="3.40.50.1820">
    <property type="entry name" value="alpha/beta hydrolase"/>
    <property type="match status" value="1"/>
</dbReference>
<gene>
    <name evidence="3" type="ORF">TEA_010424</name>
</gene>
<evidence type="ECO:0000313" key="4">
    <source>
        <dbReference type="Proteomes" id="UP000306102"/>
    </source>
</evidence>
<feature type="domain" description="Alpha/beta hydrolase fold-3" evidence="2">
    <location>
        <begin position="206"/>
        <end position="281"/>
    </location>
</feature>
<dbReference type="PANTHER" id="PTHR23024:SF582">
    <property type="entry name" value="CARBOXYLESTERASE 12-RELATED"/>
    <property type="match status" value="1"/>
</dbReference>
<dbReference type="SUPFAM" id="SSF53474">
    <property type="entry name" value="alpha/beta-Hydrolases"/>
    <property type="match status" value="1"/>
</dbReference>
<evidence type="ECO:0000256" key="1">
    <source>
        <dbReference type="ARBA" id="ARBA00010515"/>
    </source>
</evidence>
<dbReference type="AlphaFoldDB" id="A0A4V3WP32"/>
<protein>
    <recommendedName>
        <fullName evidence="2">Alpha/beta hydrolase fold-3 domain-containing protein</fullName>
    </recommendedName>
</protein>
<feature type="domain" description="Alpha/beta hydrolase fold-3" evidence="2">
    <location>
        <begin position="77"/>
        <end position="200"/>
    </location>
</feature>
<comment type="caution">
    <text evidence="3">The sequence shown here is derived from an EMBL/GenBank/DDBJ whole genome shotgun (WGS) entry which is preliminary data.</text>
</comment>
<name>A0A4V3WP32_CAMSN</name>
<dbReference type="InterPro" id="IPR029058">
    <property type="entry name" value="AB_hydrolase_fold"/>
</dbReference>
<evidence type="ECO:0000259" key="2">
    <source>
        <dbReference type="Pfam" id="PF07859"/>
    </source>
</evidence>
<accession>A0A4V3WP32</accession>
<keyword evidence="4" id="KW-1185">Reference proteome</keyword>
<dbReference type="Pfam" id="PF07859">
    <property type="entry name" value="Abhydrolase_3"/>
    <property type="match status" value="2"/>
</dbReference>
<dbReference type="Proteomes" id="UP000306102">
    <property type="component" value="Unassembled WGS sequence"/>
</dbReference>
<proteinExistence type="inferred from homology"/>
<dbReference type="InterPro" id="IPR013094">
    <property type="entry name" value="AB_hydrolase_3"/>
</dbReference>
<sequence>MASTNPEEVTHEFPFFRVYKGGRVEKFLWPPQKLPPTGVDPITGVQSKDVIISDNPQVSARIFTPRISDPTLKLPVLLYIHGGAFSLMSAFSPSYDAHVRTLAAEAHVIAVSVEYRLAPEHPIPACYDDSWAALKWIGSHANGDGPDLWLNNHADFNQVFVGGDSAGGNISHTMAFRAGTIGLPGIRLVGAFLVHPYFGGVELDDKMWLYMCPSNSGLDDTRMKPSVEDLGRLGCERVLVFVAEKDHLSGPGRAYYENLKISRWKGTVEIAENDGEEHCFHLHHTTSDNAVALIKKIVSFINQE</sequence>
<reference evidence="3 4" key="1">
    <citation type="journal article" date="2018" name="Proc. Natl. Acad. Sci. U.S.A.">
        <title>Draft genome sequence of Camellia sinensis var. sinensis provides insights into the evolution of the tea genome and tea quality.</title>
        <authorList>
            <person name="Wei C."/>
            <person name="Yang H."/>
            <person name="Wang S."/>
            <person name="Zhao J."/>
            <person name="Liu C."/>
            <person name="Gao L."/>
            <person name="Xia E."/>
            <person name="Lu Y."/>
            <person name="Tai Y."/>
            <person name="She G."/>
            <person name="Sun J."/>
            <person name="Cao H."/>
            <person name="Tong W."/>
            <person name="Gao Q."/>
            <person name="Li Y."/>
            <person name="Deng W."/>
            <person name="Jiang X."/>
            <person name="Wang W."/>
            <person name="Chen Q."/>
            <person name="Zhang S."/>
            <person name="Li H."/>
            <person name="Wu J."/>
            <person name="Wang P."/>
            <person name="Li P."/>
            <person name="Shi C."/>
            <person name="Zheng F."/>
            <person name="Jian J."/>
            <person name="Huang B."/>
            <person name="Shan D."/>
            <person name="Shi M."/>
            <person name="Fang C."/>
            <person name="Yue Y."/>
            <person name="Li F."/>
            <person name="Li D."/>
            <person name="Wei S."/>
            <person name="Han B."/>
            <person name="Jiang C."/>
            <person name="Yin Y."/>
            <person name="Xia T."/>
            <person name="Zhang Z."/>
            <person name="Bennetzen J.L."/>
            <person name="Zhao S."/>
            <person name="Wan X."/>
        </authorList>
    </citation>
    <scope>NUCLEOTIDE SEQUENCE [LARGE SCALE GENOMIC DNA]</scope>
    <source>
        <strain evidence="4">cv. Shuchazao</strain>
        <tissue evidence="3">Leaf</tissue>
    </source>
</reference>
<dbReference type="STRING" id="542762.A0A4V3WP32"/>
<organism evidence="3 4">
    <name type="scientific">Camellia sinensis var. sinensis</name>
    <name type="common">China tea</name>
    <dbReference type="NCBI Taxonomy" id="542762"/>
    <lineage>
        <taxon>Eukaryota</taxon>
        <taxon>Viridiplantae</taxon>
        <taxon>Streptophyta</taxon>
        <taxon>Embryophyta</taxon>
        <taxon>Tracheophyta</taxon>
        <taxon>Spermatophyta</taxon>
        <taxon>Magnoliopsida</taxon>
        <taxon>eudicotyledons</taxon>
        <taxon>Gunneridae</taxon>
        <taxon>Pentapetalae</taxon>
        <taxon>asterids</taxon>
        <taxon>Ericales</taxon>
        <taxon>Theaceae</taxon>
        <taxon>Camellia</taxon>
    </lineage>
</organism>